<dbReference type="Gene3D" id="3.15.10.10">
    <property type="entry name" value="Bactericidal permeability-increasing protein, domain 1"/>
    <property type="match status" value="1"/>
</dbReference>
<feature type="chain" id="PRO_5005515988" evidence="1">
    <location>
        <begin position="18"/>
        <end position="248"/>
    </location>
</feature>
<dbReference type="Pfam" id="PF16984">
    <property type="entry name" value="Grp7_allergen"/>
    <property type="match status" value="1"/>
</dbReference>
<organism evidence="2">
    <name type="scientific">Ixodes ricinus</name>
    <name type="common">Common tick</name>
    <name type="synonym">Acarus ricinus</name>
    <dbReference type="NCBI Taxonomy" id="34613"/>
    <lineage>
        <taxon>Eukaryota</taxon>
        <taxon>Metazoa</taxon>
        <taxon>Ecdysozoa</taxon>
        <taxon>Arthropoda</taxon>
        <taxon>Chelicerata</taxon>
        <taxon>Arachnida</taxon>
        <taxon>Acari</taxon>
        <taxon>Parasitiformes</taxon>
        <taxon>Ixodida</taxon>
        <taxon>Ixodoidea</taxon>
        <taxon>Ixodidae</taxon>
        <taxon>Ixodinae</taxon>
        <taxon>Ixodes</taxon>
    </lineage>
</organism>
<dbReference type="InterPro" id="IPR020234">
    <property type="entry name" value="Mite_allergen_group-7"/>
</dbReference>
<keyword evidence="1" id="KW-0732">Signal</keyword>
<accession>A0A0K8R765</accession>
<feature type="signal peptide" evidence="1">
    <location>
        <begin position="1"/>
        <end position="17"/>
    </location>
</feature>
<evidence type="ECO:0000256" key="1">
    <source>
        <dbReference type="SAM" id="SignalP"/>
    </source>
</evidence>
<protein>
    <submittedName>
        <fullName evidence="2">Putative secreted protein</fullName>
    </submittedName>
</protein>
<reference evidence="2" key="1">
    <citation type="submission" date="2012-12" db="EMBL/GenBank/DDBJ databases">
        <title>Identification and characterization of a phenylalanine ammonia-lyase gene family in Isatis indigotica Fort.</title>
        <authorList>
            <person name="Liu Q."/>
            <person name="Chen J."/>
            <person name="Zhou X."/>
            <person name="Di P."/>
            <person name="Xiao Y."/>
            <person name="Xuan H."/>
            <person name="Zhang L."/>
            <person name="Chen W."/>
        </authorList>
    </citation>
    <scope>NUCLEOTIDE SEQUENCE</scope>
    <source>
        <tissue evidence="2">Salivary gland</tissue>
    </source>
</reference>
<evidence type="ECO:0000313" key="2">
    <source>
        <dbReference type="EMBL" id="JAA67002.1"/>
    </source>
</evidence>
<proteinExistence type="evidence at transcript level"/>
<dbReference type="AlphaFoldDB" id="A0A0K8R765"/>
<name>A0A0K8R765_IXORI</name>
<sequence length="248" mass="27768">MFFLLIFALQMCSTIKGDIPHAVPTRDYVRLLNAEEGGYIDEATSESAKNASPAGQPSQESQFFDKLLNKAVLGYNLDPANLPNYTIKSRIWLLPVVTTFYNGAICGLSTAKRSGLNFIKAGENGTKVRLSLATDQLLLRVYANVSALFMKCSMKILVQVSTVSFLVELTEKVIGQLMVKKFAVEVQDVKMEFTEIGRSTIYSRAKSFLEEKIKTFLTDELQSTLGSFIQVQMKKLNEFVRTKNLIKH</sequence>
<dbReference type="EMBL" id="GADI01006806">
    <property type="protein sequence ID" value="JAA67002.1"/>
    <property type="molecule type" value="mRNA"/>
</dbReference>